<dbReference type="GO" id="GO:0006538">
    <property type="term" value="P:L-glutamate catabolic process"/>
    <property type="evidence" value="ECO:0007669"/>
    <property type="project" value="InterPro"/>
</dbReference>
<sequence>MSLAARNQLLARMSNEVCTLVLRNNYLQSQAISTLEQQSKARLAEFQHLIRLLERSGGLNRSLEFLPSDEEIGERRKSGEGLTRPELSILLSYSKIWLNSHLLDSDVPEDPYLSSELERYFPAPVRARFASAIEQHRLRRQIIATATANGLINRMGPTFVLRAQEDTGAEPAQIARAYSAAREIFRMRDLWEDIEALDNHAPAKLQYLAAFETSRLLRHATYWLLAHRPALKVTAAVEEFRAAAHEFGAHLPQVLCGAWRAHFDSSRAQLVEAGLRMGWPSASRASSPTMRRSISQRSRPPTRRRSRIRPASTSRWALASASTGYASRSSFCRSKARGKPPRGPGYGDAAMRLHRALTERVLTQTARGTAAERVDAWQRSESRRIAHWERALTEMRAAGAADF</sequence>
<protein>
    <submittedName>
        <fullName evidence="3">Bacterial NAD-glutamate dehydrogenase</fullName>
    </submittedName>
</protein>
<feature type="non-terminal residue" evidence="3">
    <location>
        <position position="403"/>
    </location>
</feature>
<feature type="region of interest" description="Disordered" evidence="1">
    <location>
        <begin position="329"/>
        <end position="348"/>
    </location>
</feature>
<dbReference type="EMBL" id="AUZX01015119">
    <property type="protein sequence ID" value="EQD29858.1"/>
    <property type="molecule type" value="Genomic_DNA"/>
</dbReference>
<reference evidence="3" key="1">
    <citation type="submission" date="2013-08" db="EMBL/GenBank/DDBJ databases">
        <authorList>
            <person name="Mendez C."/>
            <person name="Richter M."/>
            <person name="Ferrer M."/>
            <person name="Sanchez J."/>
        </authorList>
    </citation>
    <scope>NUCLEOTIDE SEQUENCE</scope>
</reference>
<feature type="domain" description="NAD-specific glutamate dehydrogenase C-terminal" evidence="2">
    <location>
        <begin position="79"/>
        <end position="276"/>
    </location>
</feature>
<dbReference type="InterPro" id="IPR048381">
    <property type="entry name" value="GDH_C"/>
</dbReference>
<dbReference type="PANTHER" id="PTHR43403:SF1">
    <property type="entry name" value="NAD-SPECIFIC GLUTAMATE DEHYDROGENASE"/>
    <property type="match status" value="1"/>
</dbReference>
<accession>T0Y9P3</accession>
<dbReference type="GO" id="GO:0004069">
    <property type="term" value="F:L-aspartate:2-oxoglutarate aminotransferase activity"/>
    <property type="evidence" value="ECO:0007669"/>
    <property type="project" value="InterPro"/>
</dbReference>
<evidence type="ECO:0000259" key="2">
    <source>
        <dbReference type="Pfam" id="PF21074"/>
    </source>
</evidence>
<dbReference type="Pfam" id="PF21074">
    <property type="entry name" value="GDH_C"/>
    <property type="match status" value="1"/>
</dbReference>
<feature type="region of interest" description="Disordered" evidence="1">
    <location>
        <begin position="280"/>
        <end position="314"/>
    </location>
</feature>
<evidence type="ECO:0000313" key="3">
    <source>
        <dbReference type="EMBL" id="EQD29858.1"/>
    </source>
</evidence>
<comment type="caution">
    <text evidence="3">The sequence shown here is derived from an EMBL/GenBank/DDBJ whole genome shotgun (WGS) entry which is preliminary data.</text>
</comment>
<dbReference type="PANTHER" id="PTHR43403">
    <property type="entry name" value="NAD-SPECIFIC GLUTAMATE DEHYDROGENASE"/>
    <property type="match status" value="1"/>
</dbReference>
<organism evidence="3">
    <name type="scientific">mine drainage metagenome</name>
    <dbReference type="NCBI Taxonomy" id="410659"/>
    <lineage>
        <taxon>unclassified sequences</taxon>
        <taxon>metagenomes</taxon>
        <taxon>ecological metagenomes</taxon>
    </lineage>
</organism>
<dbReference type="GO" id="GO:0004352">
    <property type="term" value="F:glutamate dehydrogenase (NAD+) activity"/>
    <property type="evidence" value="ECO:0007669"/>
    <property type="project" value="InterPro"/>
</dbReference>
<evidence type="ECO:0000256" key="1">
    <source>
        <dbReference type="SAM" id="MobiDB-lite"/>
    </source>
</evidence>
<name>T0Y9P3_9ZZZZ</name>
<proteinExistence type="predicted"/>
<reference evidence="3" key="2">
    <citation type="journal article" date="2014" name="ISME J.">
        <title>Microbial stratification in low pH oxic and suboxic macroscopic growths along an acid mine drainage.</title>
        <authorList>
            <person name="Mendez-Garcia C."/>
            <person name="Mesa V."/>
            <person name="Sprenger R.R."/>
            <person name="Richter M."/>
            <person name="Diez M.S."/>
            <person name="Solano J."/>
            <person name="Bargiela R."/>
            <person name="Golyshina O.V."/>
            <person name="Manteca A."/>
            <person name="Ramos J.L."/>
            <person name="Gallego J.R."/>
            <person name="Llorente I."/>
            <person name="Martins Dos Santos V.A."/>
            <person name="Jensen O.N."/>
            <person name="Pelaez A.I."/>
            <person name="Sanchez J."/>
            <person name="Ferrer M."/>
        </authorList>
    </citation>
    <scope>NUCLEOTIDE SEQUENCE</scope>
</reference>
<gene>
    <name evidence="3" type="ORF">B1A_20488</name>
</gene>
<dbReference type="AlphaFoldDB" id="T0Y9P3"/>
<dbReference type="InterPro" id="IPR007780">
    <property type="entry name" value="NAD_Glu_DH_bac"/>
</dbReference>